<dbReference type="CDD" id="cd04301">
    <property type="entry name" value="NAT_SF"/>
    <property type="match status" value="1"/>
</dbReference>
<gene>
    <name evidence="2" type="ORF">LQ327_21930</name>
</gene>
<dbReference type="RefSeq" id="WP_230737892.1">
    <property type="nucleotide sequence ID" value="NZ_JAJNDB010000005.1"/>
</dbReference>
<organism evidence="2 3">
    <name type="scientific">Actinomycetospora endophytica</name>
    <dbReference type="NCBI Taxonomy" id="2291215"/>
    <lineage>
        <taxon>Bacteria</taxon>
        <taxon>Bacillati</taxon>
        <taxon>Actinomycetota</taxon>
        <taxon>Actinomycetes</taxon>
        <taxon>Pseudonocardiales</taxon>
        <taxon>Pseudonocardiaceae</taxon>
        <taxon>Actinomycetospora</taxon>
    </lineage>
</organism>
<proteinExistence type="predicted"/>
<accession>A0ABS8PCP4</accession>
<reference evidence="2 3" key="1">
    <citation type="submission" date="2021-11" db="EMBL/GenBank/DDBJ databases">
        <title>Draft genome sequence of Actinomycetospora sp. SF1 isolated from the rhizosphere soil.</title>
        <authorList>
            <person name="Duangmal K."/>
            <person name="Chantavorakit T."/>
        </authorList>
    </citation>
    <scope>NUCLEOTIDE SEQUENCE [LARGE SCALE GENOMIC DNA]</scope>
    <source>
        <strain evidence="2 3">TBRC 5722</strain>
    </source>
</reference>
<name>A0ABS8PCP4_9PSEU</name>
<keyword evidence="3" id="KW-1185">Reference proteome</keyword>
<dbReference type="PROSITE" id="PS51186">
    <property type="entry name" value="GNAT"/>
    <property type="match status" value="1"/>
</dbReference>
<dbReference type="Pfam" id="PF00583">
    <property type="entry name" value="Acetyltransf_1"/>
    <property type="match status" value="1"/>
</dbReference>
<protein>
    <recommendedName>
        <fullName evidence="1">N-acetyltransferase domain-containing protein</fullName>
    </recommendedName>
</protein>
<comment type="caution">
    <text evidence="2">The sequence shown here is derived from an EMBL/GenBank/DDBJ whole genome shotgun (WGS) entry which is preliminary data.</text>
</comment>
<dbReference type="Proteomes" id="UP001199469">
    <property type="component" value="Unassembled WGS sequence"/>
</dbReference>
<dbReference type="InterPro" id="IPR016181">
    <property type="entry name" value="Acyl_CoA_acyltransferase"/>
</dbReference>
<sequence length="153" mass="16178">MTDGARELTWTAEPTPRWDTDKAAAFSPAGPAVHGLGTPGEGDALGDAWWRVETPAGEVAGFGRLDDTWGDAEVLVAVVPAFRGSGVGAWAMDRLGEEAAARSLNYVYNVVPVGHPDREAVSSWLAGQGFDARETGELRRRVTTRAATTAPSQ</sequence>
<evidence type="ECO:0000313" key="3">
    <source>
        <dbReference type="Proteomes" id="UP001199469"/>
    </source>
</evidence>
<dbReference type="InterPro" id="IPR000182">
    <property type="entry name" value="GNAT_dom"/>
</dbReference>
<dbReference type="EMBL" id="JAJNDB010000005">
    <property type="protein sequence ID" value="MCD2196035.1"/>
    <property type="molecule type" value="Genomic_DNA"/>
</dbReference>
<evidence type="ECO:0000259" key="1">
    <source>
        <dbReference type="PROSITE" id="PS51186"/>
    </source>
</evidence>
<feature type="domain" description="N-acetyltransferase" evidence="1">
    <location>
        <begin position="1"/>
        <end position="151"/>
    </location>
</feature>
<dbReference type="Gene3D" id="3.40.630.30">
    <property type="match status" value="1"/>
</dbReference>
<evidence type="ECO:0000313" key="2">
    <source>
        <dbReference type="EMBL" id="MCD2196035.1"/>
    </source>
</evidence>
<dbReference type="SUPFAM" id="SSF55729">
    <property type="entry name" value="Acyl-CoA N-acyltransferases (Nat)"/>
    <property type="match status" value="1"/>
</dbReference>